<dbReference type="FunFam" id="3.40.50.720:FF:000084">
    <property type="entry name" value="Short-chain dehydrogenase reductase"/>
    <property type="match status" value="1"/>
</dbReference>
<reference evidence="3" key="2">
    <citation type="submission" date="2022-09" db="EMBL/GenBank/DDBJ databases">
        <authorList>
            <person name="Sun Q."/>
            <person name="Ohkuma M."/>
        </authorList>
    </citation>
    <scope>NUCLEOTIDE SEQUENCE</scope>
    <source>
        <strain evidence="3">JCM 13583</strain>
    </source>
</reference>
<protein>
    <submittedName>
        <fullName evidence="3">3-ketoacyl-ACP reductase</fullName>
    </submittedName>
</protein>
<dbReference type="NCBIfam" id="NF005559">
    <property type="entry name" value="PRK07231.1"/>
    <property type="match status" value="1"/>
</dbReference>
<proteinExistence type="inferred from homology"/>
<dbReference type="SUPFAM" id="SSF51735">
    <property type="entry name" value="NAD(P)-binding Rossmann-fold domains"/>
    <property type="match status" value="1"/>
</dbReference>
<dbReference type="PRINTS" id="PR00081">
    <property type="entry name" value="GDHRDH"/>
</dbReference>
<dbReference type="PANTHER" id="PTHR42760">
    <property type="entry name" value="SHORT-CHAIN DEHYDROGENASES/REDUCTASES FAMILY MEMBER"/>
    <property type="match status" value="1"/>
</dbReference>
<evidence type="ECO:0000313" key="3">
    <source>
        <dbReference type="EMBL" id="GGM75752.1"/>
    </source>
</evidence>
<evidence type="ECO:0000256" key="2">
    <source>
        <dbReference type="ARBA" id="ARBA00023002"/>
    </source>
</evidence>
<dbReference type="InterPro" id="IPR036291">
    <property type="entry name" value="NAD(P)-bd_dom_sf"/>
</dbReference>
<organism evidence="3 4">
    <name type="scientific">Thermogymnomonas acidicola</name>
    <dbReference type="NCBI Taxonomy" id="399579"/>
    <lineage>
        <taxon>Archaea</taxon>
        <taxon>Methanobacteriati</taxon>
        <taxon>Thermoplasmatota</taxon>
        <taxon>Thermoplasmata</taxon>
        <taxon>Thermoplasmatales</taxon>
        <taxon>Thermogymnomonas</taxon>
    </lineage>
</organism>
<comment type="similarity">
    <text evidence="1">Belongs to the short-chain dehydrogenases/reductases (SDR) family.</text>
</comment>
<sequence length="255" mass="27345">MPGILDGRVALVTGSGRGIGRAVAEALAAAGARVAVNYSRDREGAVETAERVGGRAYHADVSKREDVHRMAEEIHRDLGKVSILVNNAGVLYPMDLEHYDDKLMWRMVGVNMMGPVYTVLEFLDDLRSSEGCVVNIASNAGIGTAAPGTTFYAMTKAAVIAFTKRLAFDLSGTGVRVNCIAPGWVETDMTVGGRSQEEVEATREHFRSRTTLRRTGRPEDIASVVLFLASGASSYMNGQVIVVDGGRVDNLSHSV</sequence>
<dbReference type="RefSeq" id="WP_188681323.1">
    <property type="nucleotide sequence ID" value="NZ_BMNY01000002.1"/>
</dbReference>
<dbReference type="Gene3D" id="3.40.50.720">
    <property type="entry name" value="NAD(P)-binding Rossmann-like Domain"/>
    <property type="match status" value="1"/>
</dbReference>
<dbReference type="PRINTS" id="PR00080">
    <property type="entry name" value="SDRFAMILY"/>
</dbReference>
<evidence type="ECO:0000313" key="4">
    <source>
        <dbReference type="Proteomes" id="UP000632195"/>
    </source>
</evidence>
<dbReference type="GO" id="GO:0006633">
    <property type="term" value="P:fatty acid biosynthetic process"/>
    <property type="evidence" value="ECO:0007669"/>
    <property type="project" value="TreeGrafter"/>
</dbReference>
<dbReference type="Proteomes" id="UP000632195">
    <property type="component" value="Unassembled WGS sequence"/>
</dbReference>
<gene>
    <name evidence="3" type="primary">fabG</name>
    <name evidence="3" type="ORF">GCM10007108_12100</name>
</gene>
<comment type="caution">
    <text evidence="3">The sequence shown here is derived from an EMBL/GenBank/DDBJ whole genome shotgun (WGS) entry which is preliminary data.</text>
</comment>
<name>A0AA37BRZ1_9ARCH</name>
<dbReference type="NCBIfam" id="NF005056">
    <property type="entry name" value="PRK06463.1"/>
    <property type="match status" value="1"/>
</dbReference>
<dbReference type="GO" id="GO:0016616">
    <property type="term" value="F:oxidoreductase activity, acting on the CH-OH group of donors, NAD or NADP as acceptor"/>
    <property type="evidence" value="ECO:0007669"/>
    <property type="project" value="TreeGrafter"/>
</dbReference>
<dbReference type="CDD" id="cd05233">
    <property type="entry name" value="SDR_c"/>
    <property type="match status" value="1"/>
</dbReference>
<dbReference type="GO" id="GO:0048038">
    <property type="term" value="F:quinone binding"/>
    <property type="evidence" value="ECO:0007669"/>
    <property type="project" value="TreeGrafter"/>
</dbReference>
<dbReference type="InterPro" id="IPR002347">
    <property type="entry name" value="SDR_fam"/>
</dbReference>
<dbReference type="EMBL" id="BMNY01000002">
    <property type="protein sequence ID" value="GGM75752.1"/>
    <property type="molecule type" value="Genomic_DNA"/>
</dbReference>
<evidence type="ECO:0000256" key="1">
    <source>
        <dbReference type="ARBA" id="ARBA00006484"/>
    </source>
</evidence>
<reference evidence="3" key="1">
    <citation type="journal article" date="2014" name="Int. J. Syst. Evol. Microbiol.">
        <title>Complete genome sequence of Corynebacterium casei LMG S-19264T (=DSM 44701T), isolated from a smear-ripened cheese.</title>
        <authorList>
            <consortium name="US DOE Joint Genome Institute (JGI-PGF)"/>
            <person name="Walter F."/>
            <person name="Albersmeier A."/>
            <person name="Kalinowski J."/>
            <person name="Ruckert C."/>
        </authorList>
    </citation>
    <scope>NUCLEOTIDE SEQUENCE</scope>
    <source>
        <strain evidence="3">JCM 13583</strain>
    </source>
</reference>
<dbReference type="AlphaFoldDB" id="A0AA37BRZ1"/>
<accession>A0AA37BRZ1</accession>
<dbReference type="Pfam" id="PF13561">
    <property type="entry name" value="adh_short_C2"/>
    <property type="match status" value="1"/>
</dbReference>
<keyword evidence="4" id="KW-1185">Reference proteome</keyword>
<keyword evidence="2" id="KW-0560">Oxidoreductase</keyword>
<dbReference type="PANTHER" id="PTHR42760:SF133">
    <property type="entry name" value="3-OXOACYL-[ACYL-CARRIER-PROTEIN] REDUCTASE"/>
    <property type="match status" value="1"/>
</dbReference>